<dbReference type="AlphaFoldDB" id="A0AAV2U5T5"/>
<evidence type="ECO:0000313" key="2">
    <source>
        <dbReference type="Proteomes" id="UP000006797"/>
    </source>
</evidence>
<dbReference type="PANTHER" id="PTHR38339:SF1">
    <property type="entry name" value="TRANSGLUTAMINASE-LIKE DOMAIN-CONTAINING PROTEIN"/>
    <property type="match status" value="1"/>
</dbReference>
<organism evidence="1 2">
    <name type="scientific">Haemophilus influenzae F3047</name>
    <dbReference type="NCBI Taxonomy" id="935897"/>
    <lineage>
        <taxon>Bacteria</taxon>
        <taxon>Pseudomonadati</taxon>
        <taxon>Pseudomonadota</taxon>
        <taxon>Gammaproteobacteria</taxon>
        <taxon>Pasteurellales</taxon>
        <taxon>Pasteurellaceae</taxon>
        <taxon>Haemophilus</taxon>
    </lineage>
</organism>
<name>A0AAV2U5T5_HAEIF</name>
<proteinExistence type="predicted"/>
<evidence type="ECO:0000313" key="1">
    <source>
        <dbReference type="EMBL" id="CBY87519.1"/>
    </source>
</evidence>
<accession>A0AAV2U5T5</accession>
<dbReference type="Proteomes" id="UP000006797">
    <property type="component" value="Chromosome"/>
</dbReference>
<gene>
    <name evidence="1" type="ORF">HICON_02350</name>
</gene>
<dbReference type="PANTHER" id="PTHR38339">
    <property type="entry name" value="TRANSGLUTAMINASE DOMAIN PROTEIN"/>
    <property type="match status" value="1"/>
</dbReference>
<dbReference type="EMBL" id="FQ670204">
    <property type="protein sequence ID" value="CBY87519.1"/>
    <property type="molecule type" value="Genomic_DNA"/>
</dbReference>
<dbReference type="KEGG" id="hil:HICON_02350"/>
<sequence>MSILCKKICELIAGFGWVPVDSADVAKMRLAEKKSVEDKDTQAVAKYLFGNWEANWVGFNHARDFDLYPQPELAPINNFGYPYAEVGGDPLNSFDPKEFKYDYVSKKL</sequence>
<reference evidence="1 2" key="1">
    <citation type="journal article" date="2012" name="Emerg. Infect. Dis.">
        <title>Lineage-specific Virulence Determinants of Haemophilus influenzae Biogroup aegyptius.</title>
        <authorList>
            <person name="Strouts F.R."/>
            <person name="Power P."/>
            <person name="Croucher N.J."/>
            <person name="Corton N."/>
            <person name="van Tonder A."/>
            <person name="Quail M.A."/>
            <person name="Langford P.R."/>
            <person name="Hudson M.J."/>
            <person name="Parkhill J."/>
            <person name="Kroll J.S."/>
            <person name="Bentley S.D."/>
        </authorList>
    </citation>
    <scope>NUCLEOTIDE SEQUENCE [LARGE SCALE GENOMIC DNA]</scope>
    <source>
        <strain evidence="1 2">F3047</strain>
    </source>
</reference>
<protein>
    <submittedName>
        <fullName evidence="1">Uncharacterized protein</fullName>
    </submittedName>
</protein>